<reference evidence="4" key="1">
    <citation type="submission" date="2022-06" db="EMBL/GenBank/DDBJ databases">
        <title>Rothia sp. isolated from sandalwood seedling.</title>
        <authorList>
            <person name="Tuikhar N."/>
            <person name="Kirdat K."/>
            <person name="Thorat V."/>
            <person name="Swetha P."/>
            <person name="Padma S."/>
            <person name="Sundararaj R."/>
            <person name="Yadav A."/>
        </authorList>
    </citation>
    <scope>NUCLEOTIDE SEQUENCE</scope>
    <source>
        <strain evidence="4">AR01</strain>
    </source>
</reference>
<accession>A0A9X2H8W7</accession>
<protein>
    <submittedName>
        <fullName evidence="4">D-alanyl-D-alanine carboxypeptidase family protein</fullName>
    </submittedName>
</protein>
<dbReference type="AlphaFoldDB" id="A0A9X2H8W7"/>
<proteinExistence type="predicted"/>
<evidence type="ECO:0000259" key="3">
    <source>
        <dbReference type="Pfam" id="PF02557"/>
    </source>
</evidence>
<keyword evidence="5" id="KW-1185">Reference proteome</keyword>
<evidence type="ECO:0000256" key="2">
    <source>
        <dbReference type="SAM" id="SignalP"/>
    </source>
</evidence>
<comment type="caution">
    <text evidence="4">The sequence shown here is derived from an EMBL/GenBank/DDBJ whole genome shotgun (WGS) entry which is preliminary data.</text>
</comment>
<feature type="compositionally biased region" description="Low complexity" evidence="1">
    <location>
        <begin position="32"/>
        <end position="47"/>
    </location>
</feature>
<dbReference type="GO" id="GO:0006508">
    <property type="term" value="P:proteolysis"/>
    <property type="evidence" value="ECO:0007669"/>
    <property type="project" value="InterPro"/>
</dbReference>
<evidence type="ECO:0000313" key="5">
    <source>
        <dbReference type="Proteomes" id="UP001139502"/>
    </source>
</evidence>
<feature type="chain" id="PRO_5040849216" evidence="2">
    <location>
        <begin position="25"/>
        <end position="275"/>
    </location>
</feature>
<dbReference type="PANTHER" id="PTHR34385:SF1">
    <property type="entry name" value="PEPTIDOGLYCAN L-ALANYL-D-GLUTAMATE ENDOPEPTIDASE CWLK"/>
    <property type="match status" value="1"/>
</dbReference>
<dbReference type="InterPro" id="IPR052179">
    <property type="entry name" value="DD-CPase-like"/>
</dbReference>
<dbReference type="GO" id="GO:0004180">
    <property type="term" value="F:carboxypeptidase activity"/>
    <property type="evidence" value="ECO:0007669"/>
    <property type="project" value="UniProtKB-KW"/>
</dbReference>
<sequence length="275" mass="28371">MTTRRPLRLACLGLALCAVLTGCAGTGSPEQAPGGATASSPAPGESAQPAEPPRSATPSPSGETAPGDDAGSPRPDASAPALDDPAVEDPASPSVLVNKARPLDPLDWAPHDLVDVAGVQLRAEAAGAAEGMIAAAGADGVDFTLISGYRSYAEQERTYGSWVAAQGQESADNASARPGHSEHQTGLAADIGQRGGCDLQVCFAETDAADWVAEHAAEHGFIVRYPWWEHETTGYWYEPWHLRYVGAETARAYAASGAASYEEFLGAPAAPDYAA</sequence>
<dbReference type="SUPFAM" id="SSF55166">
    <property type="entry name" value="Hedgehog/DD-peptidase"/>
    <property type="match status" value="1"/>
</dbReference>
<keyword evidence="4" id="KW-0645">Protease</keyword>
<feature type="region of interest" description="Disordered" evidence="1">
    <location>
        <begin position="25"/>
        <end position="92"/>
    </location>
</feature>
<evidence type="ECO:0000313" key="4">
    <source>
        <dbReference type="EMBL" id="MCP3424896.1"/>
    </source>
</evidence>
<dbReference type="CDD" id="cd14852">
    <property type="entry name" value="LD-carboxypeptidase"/>
    <property type="match status" value="1"/>
</dbReference>
<dbReference type="PROSITE" id="PS51257">
    <property type="entry name" value="PROKAR_LIPOPROTEIN"/>
    <property type="match status" value="1"/>
</dbReference>
<feature type="domain" description="D-alanyl-D-alanine carboxypeptidase-like core" evidence="3">
    <location>
        <begin position="120"/>
        <end position="246"/>
    </location>
</feature>
<dbReference type="Proteomes" id="UP001139502">
    <property type="component" value="Unassembled WGS sequence"/>
</dbReference>
<keyword evidence="2" id="KW-0732">Signal</keyword>
<organism evidence="4 5">
    <name type="scientific">Rothia santali</name>
    <dbReference type="NCBI Taxonomy" id="2949643"/>
    <lineage>
        <taxon>Bacteria</taxon>
        <taxon>Bacillati</taxon>
        <taxon>Actinomycetota</taxon>
        <taxon>Actinomycetes</taxon>
        <taxon>Micrococcales</taxon>
        <taxon>Micrococcaceae</taxon>
        <taxon>Rothia</taxon>
    </lineage>
</organism>
<keyword evidence="4" id="KW-0378">Hydrolase</keyword>
<dbReference type="PANTHER" id="PTHR34385">
    <property type="entry name" value="D-ALANYL-D-ALANINE CARBOXYPEPTIDASE"/>
    <property type="match status" value="1"/>
</dbReference>
<feature type="signal peptide" evidence="2">
    <location>
        <begin position="1"/>
        <end position="24"/>
    </location>
</feature>
<name>A0A9X2H8W7_9MICC</name>
<gene>
    <name evidence="4" type="ORF">NBM05_02340</name>
</gene>
<dbReference type="Gene3D" id="3.30.1380.10">
    <property type="match status" value="1"/>
</dbReference>
<dbReference type="InterPro" id="IPR058193">
    <property type="entry name" value="VanY/YodJ_core_dom"/>
</dbReference>
<dbReference type="EMBL" id="JANAFB010000003">
    <property type="protein sequence ID" value="MCP3424896.1"/>
    <property type="molecule type" value="Genomic_DNA"/>
</dbReference>
<feature type="compositionally biased region" description="Low complexity" evidence="1">
    <location>
        <begin position="73"/>
        <end position="84"/>
    </location>
</feature>
<keyword evidence="4" id="KW-0121">Carboxypeptidase</keyword>
<dbReference type="RefSeq" id="WP_254164847.1">
    <property type="nucleotide sequence ID" value="NZ_JANAFB010000003.1"/>
</dbReference>
<dbReference type="Pfam" id="PF02557">
    <property type="entry name" value="VanY"/>
    <property type="match status" value="1"/>
</dbReference>
<evidence type="ECO:0000256" key="1">
    <source>
        <dbReference type="SAM" id="MobiDB-lite"/>
    </source>
</evidence>
<dbReference type="InterPro" id="IPR003709">
    <property type="entry name" value="VanY-like_core_dom"/>
</dbReference>
<dbReference type="InterPro" id="IPR009045">
    <property type="entry name" value="Zn_M74/Hedgehog-like"/>
</dbReference>